<dbReference type="RefSeq" id="WP_380619844.1">
    <property type="nucleotide sequence ID" value="NZ_JBHSDK010000013.1"/>
</dbReference>
<keyword evidence="3" id="KW-1185">Reference proteome</keyword>
<reference evidence="3" key="1">
    <citation type="journal article" date="2019" name="Int. J. Syst. Evol. Microbiol.">
        <title>The Global Catalogue of Microorganisms (GCM) 10K type strain sequencing project: providing services to taxonomists for standard genome sequencing and annotation.</title>
        <authorList>
            <consortium name="The Broad Institute Genomics Platform"/>
            <consortium name="The Broad Institute Genome Sequencing Center for Infectious Disease"/>
            <person name="Wu L."/>
            <person name="Ma J."/>
        </authorList>
    </citation>
    <scope>NUCLEOTIDE SEQUENCE [LARGE SCALE GENOMIC DNA]</scope>
    <source>
        <strain evidence="3">IBRC-M 10908</strain>
    </source>
</reference>
<sequence>MRPLSYAGVAIMATALITVRPAAVGEPPTGADPDVCGPATIDVADVRPDAEPEGAFLDYAESTPDGWTGADSTYSVRLPDGGLLWLFSDTFLGPLNDDGTRPVTAPLVNNSFVLQEGDAFTTVQGGTPSRPEAIMPPDRPGHWYWLGDGMISHQDGTDHLQVVFQEYRRFGDGDWDFRLERNAVATFALDDLTEPVRVDDLPSQGGAWGSALLPASESGDGHTYVYGLLDSDDGKTQRIARVPGEDLSDTANWSYWSPEGWTDDENAAGAGLAGVANEYSVTPWNGQYLLLTQDTSVPFSTEVRAYTSCSPAGPFTNGTLVYRMPETGAAGSYGDKDVYAYNAHLHDTLADGDTLVMSYNVNHLDSGATEDSPHYRDPSIYKPRFVEVSLTPGNPRQT</sequence>
<feature type="signal peptide" evidence="1">
    <location>
        <begin position="1"/>
        <end position="22"/>
    </location>
</feature>
<gene>
    <name evidence="2" type="ORF">ACFPET_08690</name>
</gene>
<name>A0ABV8TXF3_9ACTN</name>
<comment type="caution">
    <text evidence="2">The sequence shown here is derived from an EMBL/GenBank/DDBJ whole genome shotgun (WGS) entry which is preliminary data.</text>
</comment>
<feature type="chain" id="PRO_5047303457" evidence="1">
    <location>
        <begin position="23"/>
        <end position="398"/>
    </location>
</feature>
<accession>A0ABV8TXF3</accession>
<organism evidence="2 3">
    <name type="scientific">Salininema proteolyticum</name>
    <dbReference type="NCBI Taxonomy" id="1607685"/>
    <lineage>
        <taxon>Bacteria</taxon>
        <taxon>Bacillati</taxon>
        <taxon>Actinomycetota</taxon>
        <taxon>Actinomycetes</taxon>
        <taxon>Glycomycetales</taxon>
        <taxon>Glycomycetaceae</taxon>
        <taxon>Salininema</taxon>
    </lineage>
</organism>
<dbReference type="Proteomes" id="UP001595823">
    <property type="component" value="Unassembled WGS sequence"/>
</dbReference>
<protein>
    <submittedName>
        <fullName evidence="2">DUF4185 domain-containing protein</fullName>
    </submittedName>
</protein>
<evidence type="ECO:0000313" key="2">
    <source>
        <dbReference type="EMBL" id="MFC4335272.1"/>
    </source>
</evidence>
<proteinExistence type="predicted"/>
<evidence type="ECO:0000256" key="1">
    <source>
        <dbReference type="SAM" id="SignalP"/>
    </source>
</evidence>
<keyword evidence="1" id="KW-0732">Signal</keyword>
<evidence type="ECO:0000313" key="3">
    <source>
        <dbReference type="Proteomes" id="UP001595823"/>
    </source>
</evidence>
<dbReference type="EMBL" id="JBHSDK010000013">
    <property type="protein sequence ID" value="MFC4335272.1"/>
    <property type="molecule type" value="Genomic_DNA"/>
</dbReference>